<evidence type="ECO:0000256" key="1">
    <source>
        <dbReference type="SAM" id="MobiDB-lite"/>
    </source>
</evidence>
<dbReference type="InterPro" id="IPR008983">
    <property type="entry name" value="Tumour_necrosis_fac-like_dom"/>
</dbReference>
<organism evidence="3 4">
    <name type="scientific">Paenibacillus cucumis</name>
    <name type="common">ex Kampfer et al. 2016</name>
    <dbReference type="NCBI Taxonomy" id="1776858"/>
    <lineage>
        <taxon>Bacteria</taxon>
        <taxon>Bacillati</taxon>
        <taxon>Bacillota</taxon>
        <taxon>Bacilli</taxon>
        <taxon>Bacillales</taxon>
        <taxon>Paenibacillaceae</taxon>
        <taxon>Paenibacillus</taxon>
    </lineage>
</organism>
<dbReference type="EMBL" id="JACLIC010000014">
    <property type="protein sequence ID" value="MBY0203316.1"/>
    <property type="molecule type" value="Genomic_DNA"/>
</dbReference>
<dbReference type="Proteomes" id="UP000706031">
    <property type="component" value="Unassembled WGS sequence"/>
</dbReference>
<dbReference type="InterPro" id="IPR041415">
    <property type="entry name" value="BclA_C"/>
</dbReference>
<evidence type="ECO:0000313" key="3">
    <source>
        <dbReference type="EMBL" id="MBY0203316.1"/>
    </source>
</evidence>
<feature type="compositionally biased region" description="Low complexity" evidence="1">
    <location>
        <begin position="1"/>
        <end position="29"/>
    </location>
</feature>
<dbReference type="RefSeq" id="WP_221788168.1">
    <property type="nucleotide sequence ID" value="NZ_JACLIC010000014.1"/>
</dbReference>
<name>A0ABS7KGS7_9BACL</name>
<gene>
    <name evidence="3" type="ORF">H7T88_08800</name>
</gene>
<feature type="non-terminal residue" evidence="3">
    <location>
        <position position="1"/>
    </location>
</feature>
<comment type="caution">
    <text evidence="3">The sequence shown here is derived from an EMBL/GenBank/DDBJ whole genome shotgun (WGS) entry which is preliminary data.</text>
</comment>
<feature type="compositionally biased region" description="Gly residues" evidence="1">
    <location>
        <begin position="30"/>
        <end position="39"/>
    </location>
</feature>
<dbReference type="Gene3D" id="2.60.120.40">
    <property type="match status" value="1"/>
</dbReference>
<feature type="domain" description="BclA C-terminal" evidence="2">
    <location>
        <begin position="71"/>
        <end position="196"/>
    </location>
</feature>
<proteinExistence type="predicted"/>
<keyword evidence="4" id="KW-1185">Reference proteome</keyword>
<dbReference type="InterPro" id="IPR008160">
    <property type="entry name" value="Collagen"/>
</dbReference>
<feature type="region of interest" description="Disordered" evidence="1">
    <location>
        <begin position="1"/>
        <end position="39"/>
    </location>
</feature>
<evidence type="ECO:0000259" key="2">
    <source>
        <dbReference type="Pfam" id="PF18573"/>
    </source>
</evidence>
<dbReference type="Pfam" id="PF18573">
    <property type="entry name" value="BclA_C"/>
    <property type="match status" value="1"/>
</dbReference>
<evidence type="ECO:0000313" key="4">
    <source>
        <dbReference type="Proteomes" id="UP000706031"/>
    </source>
</evidence>
<protein>
    <recommendedName>
        <fullName evidence="2">BclA C-terminal domain-containing protein</fullName>
    </recommendedName>
</protein>
<sequence length="196" mass="18569">GASITGATGTNGATGETGATGATGVTGSTGATGGTGATGTAGVTGVTGASITGATGATGATGTSVTGTSAFAENTSGTILVLLGGTLIPLTNNQNIGTGITVNGTSDTFTLANTGRYFISYKISLTAAALVQSRVLLNGASIPASVVSPALSLSQLQTEFIVSVTAGSTIQLQLFGLVATAVLAPPGATLTIIQLS</sequence>
<accession>A0ABS7KGS7</accession>
<reference evidence="3 4" key="1">
    <citation type="submission" date="2020-08" db="EMBL/GenBank/DDBJ databases">
        <title>Fungal Genomes of the International Space Station.</title>
        <authorList>
            <person name="Seuylemezian A."/>
            <person name="Singh N.K."/>
            <person name="Wood J."/>
            <person name="Venkateswaran K."/>
        </authorList>
    </citation>
    <scope>NUCLEOTIDE SEQUENCE [LARGE SCALE GENOMIC DNA]</scope>
    <source>
        <strain evidence="3 4">S/N-304-OC-R4</strain>
    </source>
</reference>
<dbReference type="Pfam" id="PF01391">
    <property type="entry name" value="Collagen"/>
    <property type="match status" value="1"/>
</dbReference>